<keyword evidence="1" id="KW-0597">Phosphoprotein</keyword>
<accession>A0A225M4Q8</accession>
<name>A0A225M4Q8_9BURK</name>
<keyword evidence="5" id="KW-0378">Hydrolase</keyword>
<dbReference type="GO" id="GO:0110001">
    <property type="term" value="C:toxin-antitoxin complex"/>
    <property type="evidence" value="ECO:0007669"/>
    <property type="project" value="InterPro"/>
</dbReference>
<dbReference type="InterPro" id="IPR008201">
    <property type="entry name" value="HepT-like"/>
</dbReference>
<dbReference type="PANTHER" id="PTHR34139">
    <property type="entry name" value="UPF0331 PROTEIN MJ0127"/>
    <property type="match status" value="1"/>
</dbReference>
<dbReference type="InterPro" id="IPR051813">
    <property type="entry name" value="HepT_RNase_toxin"/>
</dbReference>
<reference evidence="7" key="1">
    <citation type="submission" date="2017-06" db="EMBL/GenBank/DDBJ databases">
        <title>Herbaspirillum phytohormonus sp. nov., isolated from the root nodule of Robinia pseudoacacia in lead-zinc mine.</title>
        <authorList>
            <person name="Fan M."/>
            <person name="Lin Y."/>
        </authorList>
    </citation>
    <scope>NUCLEOTIDE SEQUENCE [LARGE SCALE GENOMIC DNA]</scope>
    <source>
        <strain evidence="7">SC-089</strain>
    </source>
</reference>
<dbReference type="PANTHER" id="PTHR34139:SF1">
    <property type="entry name" value="RNASE MJ1380-RELATED"/>
    <property type="match status" value="1"/>
</dbReference>
<proteinExistence type="predicted"/>
<dbReference type="Pfam" id="PF01934">
    <property type="entry name" value="HepT-like"/>
    <property type="match status" value="1"/>
</dbReference>
<evidence type="ECO:0000256" key="5">
    <source>
        <dbReference type="ARBA" id="ARBA00022801"/>
    </source>
</evidence>
<evidence type="ECO:0000256" key="2">
    <source>
        <dbReference type="ARBA" id="ARBA00022649"/>
    </source>
</evidence>
<dbReference type="EMBL" id="NJIH01000013">
    <property type="protein sequence ID" value="OWT55233.1"/>
    <property type="molecule type" value="Genomic_DNA"/>
</dbReference>
<keyword evidence="3" id="KW-0540">Nuclease</keyword>
<evidence type="ECO:0000256" key="1">
    <source>
        <dbReference type="ARBA" id="ARBA00022553"/>
    </source>
</evidence>
<keyword evidence="7" id="KW-1185">Reference proteome</keyword>
<dbReference type="AlphaFoldDB" id="A0A225M4Q8"/>
<keyword evidence="2" id="KW-1277">Toxin-antitoxin system</keyword>
<evidence type="ECO:0000313" key="6">
    <source>
        <dbReference type="EMBL" id="OWT55233.1"/>
    </source>
</evidence>
<dbReference type="Proteomes" id="UP000214603">
    <property type="component" value="Unassembled WGS sequence"/>
</dbReference>
<evidence type="ECO:0000313" key="7">
    <source>
        <dbReference type="Proteomes" id="UP000214603"/>
    </source>
</evidence>
<dbReference type="RefSeq" id="WP_088605420.1">
    <property type="nucleotide sequence ID" value="NZ_NJIH01000013.1"/>
</dbReference>
<protein>
    <recommendedName>
        <fullName evidence="8">DUF86 domain-containing protein</fullName>
    </recommendedName>
</protein>
<evidence type="ECO:0000256" key="3">
    <source>
        <dbReference type="ARBA" id="ARBA00022722"/>
    </source>
</evidence>
<evidence type="ECO:0000256" key="4">
    <source>
        <dbReference type="ARBA" id="ARBA00022741"/>
    </source>
</evidence>
<dbReference type="OrthoDB" id="4829434at2"/>
<comment type="caution">
    <text evidence="6">The sequence shown here is derived from an EMBL/GenBank/DDBJ whole genome shotgun (WGS) entry which is preliminary data.</text>
</comment>
<organism evidence="6 7">
    <name type="scientific">Candidimonas nitroreducens</name>
    <dbReference type="NCBI Taxonomy" id="683354"/>
    <lineage>
        <taxon>Bacteria</taxon>
        <taxon>Pseudomonadati</taxon>
        <taxon>Pseudomonadota</taxon>
        <taxon>Betaproteobacteria</taxon>
        <taxon>Burkholderiales</taxon>
        <taxon>Alcaligenaceae</taxon>
        <taxon>Candidimonas</taxon>
    </lineage>
</organism>
<dbReference type="GO" id="GO:0000166">
    <property type="term" value="F:nucleotide binding"/>
    <property type="evidence" value="ECO:0007669"/>
    <property type="project" value="UniProtKB-KW"/>
</dbReference>
<dbReference type="GO" id="GO:0004540">
    <property type="term" value="F:RNA nuclease activity"/>
    <property type="evidence" value="ECO:0007669"/>
    <property type="project" value="InterPro"/>
</dbReference>
<gene>
    <name evidence="6" type="ORF">CEY11_21215</name>
</gene>
<keyword evidence="4" id="KW-0547">Nucleotide-binding</keyword>
<evidence type="ECO:0008006" key="8">
    <source>
        <dbReference type="Google" id="ProtNLM"/>
    </source>
</evidence>
<sequence>MIESRLPDYIGHMQQAAADALDYVDGMDKPGFLADKRTQQAVILNLIVLGEAAAKVMDNYPEFAQARPEVPWRNIRGMRNRIAHGYFDINLDVVWDTLQAALPVLLAQLLDIARDGN</sequence>
<dbReference type="GO" id="GO:0016787">
    <property type="term" value="F:hydrolase activity"/>
    <property type="evidence" value="ECO:0007669"/>
    <property type="project" value="UniProtKB-KW"/>
</dbReference>